<accession>A0A1C2DZY1</accession>
<evidence type="ECO:0000256" key="2">
    <source>
        <dbReference type="SAM" id="SignalP"/>
    </source>
</evidence>
<gene>
    <name evidence="3" type="ORF">BBI10_12230</name>
</gene>
<evidence type="ECO:0000313" key="3">
    <source>
        <dbReference type="EMBL" id="OCX20334.1"/>
    </source>
</evidence>
<organism evidence="3 4">
    <name type="scientific">Pseudomonas graminis</name>
    <dbReference type="NCBI Taxonomy" id="158627"/>
    <lineage>
        <taxon>Bacteria</taxon>
        <taxon>Pseudomonadati</taxon>
        <taxon>Pseudomonadota</taxon>
        <taxon>Gammaproteobacteria</taxon>
        <taxon>Pseudomonadales</taxon>
        <taxon>Pseudomonadaceae</taxon>
        <taxon>Pseudomonas</taxon>
    </lineage>
</organism>
<evidence type="ECO:0000256" key="1">
    <source>
        <dbReference type="SAM" id="MobiDB-lite"/>
    </source>
</evidence>
<name>A0A1C2DZY1_9PSED</name>
<dbReference type="Proteomes" id="UP000095143">
    <property type="component" value="Unassembled WGS sequence"/>
</dbReference>
<feature type="signal peptide" evidence="2">
    <location>
        <begin position="1"/>
        <end position="20"/>
    </location>
</feature>
<dbReference type="AlphaFoldDB" id="A0A1C2DZY1"/>
<sequence length="107" mass="10013">MNRSLAAFTLGCALSCTSLAALAGATSPDMGPPPSQTGIDPRVQGSDPARQGADVDAQNKKGISIGGGTSMSNGTGNKDDADLPGGDTTTGGGSKGSGSSSAGGAGG</sequence>
<dbReference type="EMBL" id="MDEN01000062">
    <property type="protein sequence ID" value="OCX20334.1"/>
    <property type="molecule type" value="Genomic_DNA"/>
</dbReference>
<feature type="chain" id="PRO_5008659897" evidence="2">
    <location>
        <begin position="21"/>
        <end position="107"/>
    </location>
</feature>
<dbReference type="RefSeq" id="WP_065988781.1">
    <property type="nucleotide sequence ID" value="NZ_MDEN01000062.1"/>
</dbReference>
<comment type="caution">
    <text evidence="3">The sequence shown here is derived from an EMBL/GenBank/DDBJ whole genome shotgun (WGS) entry which is preliminary data.</text>
</comment>
<feature type="compositionally biased region" description="Gly residues" evidence="1">
    <location>
        <begin position="88"/>
        <end position="107"/>
    </location>
</feature>
<dbReference type="OrthoDB" id="6991531at2"/>
<feature type="region of interest" description="Disordered" evidence="1">
    <location>
        <begin position="23"/>
        <end position="107"/>
    </location>
</feature>
<reference evidence="3 4" key="1">
    <citation type="submission" date="2016-08" db="EMBL/GenBank/DDBJ databases">
        <title>Whole genome sequence of Pseudomonas graminis strain UASWS1507, a potential biological control agent for agriculture.</title>
        <authorList>
            <person name="Crovadore J."/>
            <person name="Calmin G."/>
            <person name="Chablais R."/>
            <person name="Cochard B."/>
            <person name="Lefort F."/>
        </authorList>
    </citation>
    <scope>NUCLEOTIDE SEQUENCE [LARGE SCALE GENOMIC DNA]</scope>
    <source>
        <strain evidence="3 4">UASWS1507</strain>
    </source>
</reference>
<keyword evidence="2" id="KW-0732">Signal</keyword>
<proteinExistence type="predicted"/>
<evidence type="ECO:0000313" key="4">
    <source>
        <dbReference type="Proteomes" id="UP000095143"/>
    </source>
</evidence>
<protein>
    <submittedName>
        <fullName evidence="3">Uncharacterized protein</fullName>
    </submittedName>
</protein>